<dbReference type="OrthoDB" id="3254930at2759"/>
<comment type="caution">
    <text evidence="4">The sequence shown here is derived from an EMBL/GenBank/DDBJ whole genome shotgun (WGS) entry which is preliminary data.</text>
</comment>
<feature type="region of interest" description="Disordered" evidence="1">
    <location>
        <begin position="295"/>
        <end position="324"/>
    </location>
</feature>
<evidence type="ECO:0000313" key="4">
    <source>
        <dbReference type="EMBL" id="CAE7204613.1"/>
    </source>
</evidence>
<dbReference type="Pfam" id="PF14214">
    <property type="entry name" value="Helitron_like_N"/>
    <property type="match status" value="1"/>
</dbReference>
<sequence length="1166" mass="128590">MSRQRTIAANFDEQLRCPPGMHAGRAEGGCVVCARRFWVNELYPMVLFQPPDADMSSIEVPSGAETVLPSQQARLCRLLGIDRYAERWPQIPLSELQASAVQHPYMEGQYLLLHRRRMPASPSDPCTVCRECRSSLKCSVLMLPRHALANDLWIGRSLPELSNLSPGTKRLLPLVRVCMQVTVLQPLSLPRDERQKGYIGNTIFLPQAGPGAIQDMAENILFVLVGQKKQELKSSNVLQAPRDEYVAAVEKLRTTSPYYRSVALDPGRLQDSVLEGCVLETAVDSYLARELLQKGPADAQGQAEEDEREEQPAAPAGSSSEDAVLRNPPAALESGHLVSSIVGLNDDSDQGNRWLRVCRDVEELCRRKPRQDYTEAESVLRNRAQNDLGPEQADAGGLLGREGAQEQRVLSRVRRVQSLANSVEHERQAQGQMFEVRPQKLVVPSRDEPMNMFQPATWAMAFPDLFPWGDGVPFVKRETGMEAGEVFRYLLLREELAYGDSAETPLLPRWSLSEQLLPVMYDTNRRLSLMRTSKAYVKRSGFSRHCAMIASVSTEQLLKAMALHGEKADIRELLRSPDVDVSLKRALGGVLQASASVLGTEGHRSQIRLRGHAAGWHYGNAHVFMTPNLADSRAALLLQLHTQGVDGQVENYEVSLGWDLEQPILPCVTAMRRILAADPVSQARFFDLMMTLFFEEVLGCLPPFKRASFRAGQAGVYEDGFAASTFPGCFGDIAAFCGPLETQGRGSMHPHILIVLLGHDLASRLRCMMASSARGELVIELERWRAKVLEAACRIRYDSQLALAAQLSVEASPLPLGERQRESAGEQYAERRVLATVHVADWTGQLDNVLVGGAELAVLARVADEQALAQLLRDKGPQALCFKGPFDARLGTSQRLGQPRGALLQSSQASQASASAPTQFQILAARPSFGEAYDERARPMVKKVTRLVNEMRDGAVLPVQSLFSDLSCSDLGTFFTRGSVSAECVTLLAFAKDEPSMDEVDIGGEKHLVTKHQQVFSYPHMDGAQPFAIEAFCHFTSCHLFNMADGQPRFLVGRVLRNEATDAVVLHVEWMSRATEAQVRNLETERAMVWDLLAGEPTLQSNKRPATSLIEETPTKVKCAAWDVACAPAPDTAEGSPWTGQSAPAAPVGMRTLSQLLLKRLRVSLD</sequence>
<dbReference type="Pfam" id="PF20209">
    <property type="entry name" value="DUF6570"/>
    <property type="match status" value="1"/>
</dbReference>
<feature type="domain" description="DUF6570" evidence="3">
    <location>
        <begin position="143"/>
        <end position="270"/>
    </location>
</feature>
<evidence type="ECO:0000259" key="3">
    <source>
        <dbReference type="Pfam" id="PF20209"/>
    </source>
</evidence>
<name>A0A812JEN7_9DINO</name>
<dbReference type="InterPro" id="IPR046700">
    <property type="entry name" value="DUF6570"/>
</dbReference>
<evidence type="ECO:0000313" key="5">
    <source>
        <dbReference type="Proteomes" id="UP000604046"/>
    </source>
</evidence>
<dbReference type="Proteomes" id="UP000604046">
    <property type="component" value="Unassembled WGS sequence"/>
</dbReference>
<accession>A0A812JEN7</accession>
<evidence type="ECO:0000256" key="1">
    <source>
        <dbReference type="SAM" id="MobiDB-lite"/>
    </source>
</evidence>
<feature type="domain" description="Helitron helicase-like" evidence="2">
    <location>
        <begin position="566"/>
        <end position="754"/>
    </location>
</feature>
<gene>
    <name evidence="4" type="primary">tkt</name>
    <name evidence="4" type="ORF">SNAT2548_LOCUS6380</name>
</gene>
<dbReference type="EMBL" id="CAJNDS010000424">
    <property type="protein sequence ID" value="CAE7204613.1"/>
    <property type="molecule type" value="Genomic_DNA"/>
</dbReference>
<evidence type="ECO:0000259" key="2">
    <source>
        <dbReference type="Pfam" id="PF14214"/>
    </source>
</evidence>
<reference evidence="4" key="1">
    <citation type="submission" date="2021-02" db="EMBL/GenBank/DDBJ databases">
        <authorList>
            <person name="Dougan E. K."/>
            <person name="Rhodes N."/>
            <person name="Thang M."/>
            <person name="Chan C."/>
        </authorList>
    </citation>
    <scope>NUCLEOTIDE SEQUENCE</scope>
</reference>
<proteinExistence type="predicted"/>
<dbReference type="AlphaFoldDB" id="A0A812JEN7"/>
<protein>
    <submittedName>
        <fullName evidence="4">Tkt protein</fullName>
    </submittedName>
</protein>
<organism evidence="4 5">
    <name type="scientific">Symbiodinium natans</name>
    <dbReference type="NCBI Taxonomy" id="878477"/>
    <lineage>
        <taxon>Eukaryota</taxon>
        <taxon>Sar</taxon>
        <taxon>Alveolata</taxon>
        <taxon>Dinophyceae</taxon>
        <taxon>Suessiales</taxon>
        <taxon>Symbiodiniaceae</taxon>
        <taxon>Symbiodinium</taxon>
    </lineage>
</organism>
<dbReference type="InterPro" id="IPR025476">
    <property type="entry name" value="Helitron_helicase-like"/>
</dbReference>
<keyword evidence="5" id="KW-1185">Reference proteome</keyword>